<gene>
    <name evidence="2" type="ORF">EJB05_15008</name>
</gene>
<dbReference type="AlphaFoldDB" id="A0A5J9W0Q8"/>
<feature type="non-terminal residue" evidence="2">
    <location>
        <position position="1"/>
    </location>
</feature>
<name>A0A5J9W0Q8_9POAL</name>
<evidence type="ECO:0000313" key="3">
    <source>
        <dbReference type="Proteomes" id="UP000324897"/>
    </source>
</evidence>
<reference evidence="2 3" key="1">
    <citation type="journal article" date="2019" name="Sci. Rep.">
        <title>A high-quality genome of Eragrostis curvula grass provides insights into Poaceae evolution and supports new strategies to enhance forage quality.</title>
        <authorList>
            <person name="Carballo J."/>
            <person name="Santos B.A.C.M."/>
            <person name="Zappacosta D."/>
            <person name="Garbus I."/>
            <person name="Selva J.P."/>
            <person name="Gallo C.A."/>
            <person name="Diaz A."/>
            <person name="Albertini E."/>
            <person name="Caccamo M."/>
            <person name="Echenique V."/>
        </authorList>
    </citation>
    <scope>NUCLEOTIDE SEQUENCE [LARGE SCALE GENOMIC DNA]</scope>
    <source>
        <strain evidence="3">cv. Victoria</strain>
        <tissue evidence="2">Leaf</tissue>
    </source>
</reference>
<dbReference type="Proteomes" id="UP000324897">
    <property type="component" value="Chromosome 4"/>
</dbReference>
<organism evidence="2 3">
    <name type="scientific">Eragrostis curvula</name>
    <name type="common">weeping love grass</name>
    <dbReference type="NCBI Taxonomy" id="38414"/>
    <lineage>
        <taxon>Eukaryota</taxon>
        <taxon>Viridiplantae</taxon>
        <taxon>Streptophyta</taxon>
        <taxon>Embryophyta</taxon>
        <taxon>Tracheophyta</taxon>
        <taxon>Spermatophyta</taxon>
        <taxon>Magnoliopsida</taxon>
        <taxon>Liliopsida</taxon>
        <taxon>Poales</taxon>
        <taxon>Poaceae</taxon>
        <taxon>PACMAD clade</taxon>
        <taxon>Chloridoideae</taxon>
        <taxon>Eragrostideae</taxon>
        <taxon>Eragrostidinae</taxon>
        <taxon>Eragrostis</taxon>
    </lineage>
</organism>
<evidence type="ECO:0000313" key="2">
    <source>
        <dbReference type="EMBL" id="TVU41485.1"/>
    </source>
</evidence>
<evidence type="ECO:0000256" key="1">
    <source>
        <dbReference type="SAM" id="MobiDB-lite"/>
    </source>
</evidence>
<protein>
    <submittedName>
        <fullName evidence="2">Uncharacterized protein</fullName>
    </submittedName>
</protein>
<sequence length="310" mass="33223">MMQQDATELTRDENVMTMLQQAVGGHGDRQTVQQQQAAAYAHAMPRSMSGAATNVAFQPGGSPDAEAFFEPQPQTMNALGFQTEASQQTNGGVARVSPPLILQRALCRCLHGWPTCRASHKMMVVTMTASSLILQRTLASLVQAFLLIAQDRADDPSYKFSWLLGQPAPCTGAAARGSSVRAGRVLPRHRGLLPRRPQRGRQLRCINDLRRRRRIINDLWYFRSSWTRDGPTSRGRGAETATVTPELLPGSARTPSAAGSVATSTKAARCIAISRTIDSYCGVSTESVPACAPAASSQPASSALEAASSS</sequence>
<comment type="caution">
    <text evidence="2">The sequence shown here is derived from an EMBL/GenBank/DDBJ whole genome shotgun (WGS) entry which is preliminary data.</text>
</comment>
<accession>A0A5J9W0Q8</accession>
<dbReference type="Gramene" id="TVU41485">
    <property type="protein sequence ID" value="TVU41485"/>
    <property type="gene ID" value="EJB05_15008"/>
</dbReference>
<keyword evidence="3" id="KW-1185">Reference proteome</keyword>
<dbReference type="EMBL" id="RWGY01000007">
    <property type="protein sequence ID" value="TVU41485.1"/>
    <property type="molecule type" value="Genomic_DNA"/>
</dbReference>
<proteinExistence type="predicted"/>
<feature type="region of interest" description="Disordered" evidence="1">
    <location>
        <begin position="229"/>
        <end position="259"/>
    </location>
</feature>